<dbReference type="PANTHER" id="PTHR30055">
    <property type="entry name" value="HTH-TYPE TRANSCRIPTIONAL REGULATOR RUTR"/>
    <property type="match status" value="1"/>
</dbReference>
<gene>
    <name evidence="7" type="ORF">QRX50_17800</name>
</gene>
<evidence type="ECO:0000256" key="1">
    <source>
        <dbReference type="ARBA" id="ARBA00022491"/>
    </source>
</evidence>
<name>A0A9Y2IQ65_9PSEU</name>
<dbReference type="Gene3D" id="1.10.357.10">
    <property type="entry name" value="Tetracycline Repressor, domain 2"/>
    <property type="match status" value="1"/>
</dbReference>
<dbReference type="SUPFAM" id="SSF46689">
    <property type="entry name" value="Homeodomain-like"/>
    <property type="match status" value="1"/>
</dbReference>
<keyword evidence="3 5" id="KW-0238">DNA-binding</keyword>
<dbReference type="GO" id="GO:0003700">
    <property type="term" value="F:DNA-binding transcription factor activity"/>
    <property type="evidence" value="ECO:0007669"/>
    <property type="project" value="TreeGrafter"/>
</dbReference>
<proteinExistence type="predicted"/>
<dbReference type="InterPro" id="IPR004111">
    <property type="entry name" value="Repressor_TetR_C"/>
</dbReference>
<feature type="DNA-binding region" description="H-T-H motif" evidence="5">
    <location>
        <begin position="30"/>
        <end position="49"/>
    </location>
</feature>
<evidence type="ECO:0000256" key="5">
    <source>
        <dbReference type="PROSITE-ProRule" id="PRU00335"/>
    </source>
</evidence>
<dbReference type="PANTHER" id="PTHR30055:SF151">
    <property type="entry name" value="TRANSCRIPTIONAL REGULATORY PROTEIN"/>
    <property type="match status" value="1"/>
</dbReference>
<dbReference type="InterPro" id="IPR003012">
    <property type="entry name" value="Tet_transcr_reg_TetR"/>
</dbReference>
<dbReference type="EMBL" id="CP127294">
    <property type="protein sequence ID" value="WIX82483.1"/>
    <property type="molecule type" value="Genomic_DNA"/>
</dbReference>
<dbReference type="KEGG" id="acab:QRX50_17800"/>
<keyword evidence="4" id="KW-0804">Transcription</keyword>
<evidence type="ECO:0000313" key="7">
    <source>
        <dbReference type="EMBL" id="WIX82483.1"/>
    </source>
</evidence>
<keyword evidence="8" id="KW-1185">Reference proteome</keyword>
<dbReference type="Proteomes" id="UP001236014">
    <property type="component" value="Chromosome"/>
</dbReference>
<organism evidence="7 8">
    <name type="scientific">Amycolatopsis carbonis</name>
    <dbReference type="NCBI Taxonomy" id="715471"/>
    <lineage>
        <taxon>Bacteria</taxon>
        <taxon>Bacillati</taxon>
        <taxon>Actinomycetota</taxon>
        <taxon>Actinomycetes</taxon>
        <taxon>Pseudonocardiales</taxon>
        <taxon>Pseudonocardiaceae</taxon>
        <taxon>Amycolatopsis</taxon>
    </lineage>
</organism>
<protein>
    <submittedName>
        <fullName evidence="7">TetR/AcrR family transcriptional regulator C-terminal domain-containing protein</fullName>
    </submittedName>
</protein>
<dbReference type="Pfam" id="PF02909">
    <property type="entry name" value="TetR_C_1"/>
    <property type="match status" value="1"/>
</dbReference>
<evidence type="ECO:0000313" key="8">
    <source>
        <dbReference type="Proteomes" id="UP001236014"/>
    </source>
</evidence>
<dbReference type="InterPro" id="IPR009057">
    <property type="entry name" value="Homeodomain-like_sf"/>
</dbReference>
<evidence type="ECO:0000256" key="4">
    <source>
        <dbReference type="ARBA" id="ARBA00023163"/>
    </source>
</evidence>
<keyword evidence="2" id="KW-0805">Transcription regulation</keyword>
<dbReference type="GO" id="GO:0046677">
    <property type="term" value="P:response to antibiotic"/>
    <property type="evidence" value="ECO:0007669"/>
    <property type="project" value="InterPro"/>
</dbReference>
<evidence type="ECO:0000256" key="2">
    <source>
        <dbReference type="ARBA" id="ARBA00023015"/>
    </source>
</evidence>
<sequence>MAKTREKLSRDTIVDGALALADREGLDALTIRRLAQDHGVTPMALYWHFKDKHELVAGLAERLLADVSLPDSEGTWDARLRAALVAVLAAVRPHPAVAGLVPPRILESDAGLTVADHVLGLLREAGFTAEEAAELGGYLLWAGVTLVTAEPGATDVHPAATRDEAVERKRVALAALSPERFPNVSAAADALAACGDEDSYFARGVDLLVAGVRGLR</sequence>
<dbReference type="InterPro" id="IPR050109">
    <property type="entry name" value="HTH-type_TetR-like_transc_reg"/>
</dbReference>
<dbReference type="RefSeq" id="WP_285973051.1">
    <property type="nucleotide sequence ID" value="NZ_CP127294.1"/>
</dbReference>
<keyword evidence="1" id="KW-0678">Repressor</keyword>
<accession>A0A9Y2IQ65</accession>
<dbReference type="AlphaFoldDB" id="A0A9Y2IQ65"/>
<dbReference type="Pfam" id="PF00440">
    <property type="entry name" value="TetR_N"/>
    <property type="match status" value="1"/>
</dbReference>
<dbReference type="InterPro" id="IPR001647">
    <property type="entry name" value="HTH_TetR"/>
</dbReference>
<evidence type="ECO:0000256" key="3">
    <source>
        <dbReference type="ARBA" id="ARBA00023125"/>
    </source>
</evidence>
<dbReference type="GO" id="GO:0000976">
    <property type="term" value="F:transcription cis-regulatory region binding"/>
    <property type="evidence" value="ECO:0007669"/>
    <property type="project" value="TreeGrafter"/>
</dbReference>
<dbReference type="PRINTS" id="PR00400">
    <property type="entry name" value="TETREPRESSOR"/>
</dbReference>
<dbReference type="PROSITE" id="PS50977">
    <property type="entry name" value="HTH_TETR_2"/>
    <property type="match status" value="1"/>
</dbReference>
<dbReference type="GO" id="GO:0045892">
    <property type="term" value="P:negative regulation of DNA-templated transcription"/>
    <property type="evidence" value="ECO:0007669"/>
    <property type="project" value="InterPro"/>
</dbReference>
<dbReference type="InterPro" id="IPR036271">
    <property type="entry name" value="Tet_transcr_reg_TetR-rel_C_sf"/>
</dbReference>
<dbReference type="PRINTS" id="PR00455">
    <property type="entry name" value="HTHTETR"/>
</dbReference>
<feature type="domain" description="HTH tetR-type" evidence="6">
    <location>
        <begin position="7"/>
        <end position="67"/>
    </location>
</feature>
<evidence type="ECO:0000259" key="6">
    <source>
        <dbReference type="PROSITE" id="PS50977"/>
    </source>
</evidence>
<dbReference type="SUPFAM" id="SSF48498">
    <property type="entry name" value="Tetracyclin repressor-like, C-terminal domain"/>
    <property type="match status" value="1"/>
</dbReference>
<reference evidence="7 8" key="1">
    <citation type="submission" date="2023-06" db="EMBL/GenBank/DDBJ databases">
        <authorList>
            <person name="Oyuntsetseg B."/>
            <person name="Kim S.B."/>
        </authorList>
    </citation>
    <scope>NUCLEOTIDE SEQUENCE [LARGE SCALE GENOMIC DNA]</scope>
    <source>
        <strain evidence="7 8">2-15</strain>
    </source>
</reference>